<dbReference type="InParanoid" id="M4C208"/>
<organism evidence="1 2">
    <name type="scientific">Hyaloperonospora arabidopsidis (strain Emoy2)</name>
    <name type="common">Downy mildew agent</name>
    <name type="synonym">Peronospora arabidopsidis</name>
    <dbReference type="NCBI Taxonomy" id="559515"/>
    <lineage>
        <taxon>Eukaryota</taxon>
        <taxon>Sar</taxon>
        <taxon>Stramenopiles</taxon>
        <taxon>Oomycota</taxon>
        <taxon>Peronosporomycetes</taxon>
        <taxon>Peronosporales</taxon>
        <taxon>Peronosporaceae</taxon>
        <taxon>Hyaloperonospora</taxon>
    </lineage>
</organism>
<keyword evidence="2" id="KW-1185">Reference proteome</keyword>
<protein>
    <submittedName>
        <fullName evidence="1">Uncharacterized protein</fullName>
    </submittedName>
</protein>
<dbReference type="EnsemblProtists" id="HpaT813123">
    <property type="protein sequence ID" value="HpaP813123"/>
    <property type="gene ID" value="HpaG813123"/>
</dbReference>
<dbReference type="AlphaFoldDB" id="M4C208"/>
<dbReference type="VEuPathDB" id="FungiDB:HpaG813123"/>
<evidence type="ECO:0000313" key="2">
    <source>
        <dbReference type="Proteomes" id="UP000011713"/>
    </source>
</evidence>
<accession>M4C208</accession>
<proteinExistence type="predicted"/>
<reference evidence="2" key="1">
    <citation type="journal article" date="2010" name="Science">
        <title>Signatures of adaptation to obligate biotrophy in the Hyaloperonospora arabidopsidis genome.</title>
        <authorList>
            <person name="Baxter L."/>
            <person name="Tripathy S."/>
            <person name="Ishaque N."/>
            <person name="Boot N."/>
            <person name="Cabral A."/>
            <person name="Kemen E."/>
            <person name="Thines M."/>
            <person name="Ah-Fong A."/>
            <person name="Anderson R."/>
            <person name="Badejoko W."/>
            <person name="Bittner-Eddy P."/>
            <person name="Boore J.L."/>
            <person name="Chibucos M.C."/>
            <person name="Coates M."/>
            <person name="Dehal P."/>
            <person name="Delehaunty K."/>
            <person name="Dong S."/>
            <person name="Downton P."/>
            <person name="Dumas B."/>
            <person name="Fabro G."/>
            <person name="Fronick C."/>
            <person name="Fuerstenberg S.I."/>
            <person name="Fulton L."/>
            <person name="Gaulin E."/>
            <person name="Govers F."/>
            <person name="Hughes L."/>
            <person name="Humphray S."/>
            <person name="Jiang R.H."/>
            <person name="Judelson H."/>
            <person name="Kamoun S."/>
            <person name="Kyung K."/>
            <person name="Meijer H."/>
            <person name="Minx P."/>
            <person name="Morris P."/>
            <person name="Nelson J."/>
            <person name="Phuntumart V."/>
            <person name="Qutob D."/>
            <person name="Rehmany A."/>
            <person name="Rougon-Cardoso A."/>
            <person name="Ryden P."/>
            <person name="Torto-Alalibo T."/>
            <person name="Studholme D."/>
            <person name="Wang Y."/>
            <person name="Win J."/>
            <person name="Wood J."/>
            <person name="Clifton S.W."/>
            <person name="Rogers J."/>
            <person name="Van den Ackerveken G."/>
            <person name="Jones J.D."/>
            <person name="McDowell J.M."/>
            <person name="Beynon J."/>
            <person name="Tyler B.M."/>
        </authorList>
    </citation>
    <scope>NUCLEOTIDE SEQUENCE [LARGE SCALE GENOMIC DNA]</scope>
    <source>
        <strain evidence="2">Emoy2</strain>
    </source>
</reference>
<name>M4C208_HYAAE</name>
<reference evidence="1" key="2">
    <citation type="submission" date="2015-06" db="UniProtKB">
        <authorList>
            <consortium name="EnsemblProtists"/>
        </authorList>
    </citation>
    <scope>IDENTIFICATION</scope>
    <source>
        <strain evidence="1">Emoy2</strain>
    </source>
</reference>
<evidence type="ECO:0000313" key="1">
    <source>
        <dbReference type="EnsemblProtists" id="HpaP813123"/>
    </source>
</evidence>
<sequence>MSCLLNSAVVSYEGLDPWTIEIGGWKRKVFSKSCRQGFVKKDKNQSDAQLEAVSD</sequence>
<dbReference type="HOGENOM" id="CLU_3036482_0_0_1"/>
<dbReference type="Proteomes" id="UP000011713">
    <property type="component" value="Unassembled WGS sequence"/>
</dbReference>
<dbReference type="EMBL" id="JH598111">
    <property type="status" value="NOT_ANNOTATED_CDS"/>
    <property type="molecule type" value="Genomic_DNA"/>
</dbReference>